<dbReference type="Pfam" id="PF17794">
    <property type="entry name" value="Vault_2"/>
    <property type="match status" value="2"/>
</dbReference>
<dbReference type="InterPro" id="IPR036013">
    <property type="entry name" value="Band_7/SPFH_dom_sf"/>
</dbReference>
<feature type="coiled-coil region" evidence="8">
    <location>
        <begin position="661"/>
        <end position="751"/>
    </location>
</feature>
<dbReference type="InterPro" id="IPR043023">
    <property type="entry name" value="MVP_rep_sf"/>
</dbReference>
<reference evidence="14" key="1">
    <citation type="submission" date="2022-10" db="EMBL/GenBank/DDBJ databases">
        <title>Novel sulphate-reducing endosymbionts in the free-living metamonad Anaeramoeba.</title>
        <authorList>
            <person name="Jerlstrom-Hultqvist J."/>
            <person name="Cepicka I."/>
            <person name="Gallot-Lavallee L."/>
            <person name="Salas-Leiva D."/>
            <person name="Curtis B.A."/>
            <person name="Zahonova K."/>
            <person name="Pipaliya S."/>
            <person name="Dacks J."/>
            <person name="Roger A.J."/>
        </authorList>
    </citation>
    <scope>NUCLEOTIDE SEQUENCE</scope>
    <source>
        <strain evidence="14">BMAN</strain>
    </source>
</reference>
<dbReference type="Pfam" id="PF17796">
    <property type="entry name" value="Vault_4"/>
    <property type="match status" value="1"/>
</dbReference>
<feature type="domain" description="Major vault protein repeat" evidence="11">
    <location>
        <begin position="47"/>
        <end position="106"/>
    </location>
</feature>
<dbReference type="FunFam" id="3.30.479.30:FF:000010">
    <property type="entry name" value="major vault protein-like"/>
    <property type="match status" value="1"/>
</dbReference>
<evidence type="ECO:0000256" key="4">
    <source>
        <dbReference type="ARBA" id="ARBA00022737"/>
    </source>
</evidence>
<evidence type="ECO:0000313" key="15">
    <source>
        <dbReference type="Proteomes" id="UP001149090"/>
    </source>
</evidence>
<dbReference type="GO" id="GO:1990904">
    <property type="term" value="C:ribonucleoprotein complex"/>
    <property type="evidence" value="ECO:0007669"/>
    <property type="project" value="UniProtKB-UniRule"/>
</dbReference>
<dbReference type="Pfam" id="PF17795">
    <property type="entry name" value="Vault_3"/>
    <property type="match status" value="1"/>
</dbReference>
<evidence type="ECO:0000256" key="8">
    <source>
        <dbReference type="SAM" id="Coils"/>
    </source>
</evidence>
<dbReference type="GO" id="GO:0005634">
    <property type="term" value="C:nucleus"/>
    <property type="evidence" value="ECO:0007669"/>
    <property type="project" value="UniProtKB-SubCell"/>
</dbReference>
<dbReference type="Gene3D" id="2.30.30.550">
    <property type="entry name" value="Major Vault Protein repeat"/>
    <property type="match status" value="4"/>
</dbReference>
<dbReference type="Gene3D" id="3.30.479.30">
    <property type="entry name" value="Band 7 domain"/>
    <property type="match status" value="1"/>
</dbReference>
<feature type="repeat" description="MVP" evidence="7">
    <location>
        <begin position="328"/>
        <end position="381"/>
    </location>
</feature>
<dbReference type="InterPro" id="IPR040989">
    <property type="entry name" value="Vault_3"/>
</dbReference>
<evidence type="ECO:0000256" key="6">
    <source>
        <dbReference type="ARBA" id="ARBA00023274"/>
    </source>
</evidence>
<dbReference type="FunFam" id="2.30.30.570:FF:000001">
    <property type="entry name" value="major vault protein-like"/>
    <property type="match status" value="1"/>
</dbReference>
<keyword evidence="6 7" id="KW-0687">Ribonucleoprotein</keyword>
<dbReference type="Gene3D" id="6.20.380.10">
    <property type="match status" value="1"/>
</dbReference>
<evidence type="ECO:0000259" key="13">
    <source>
        <dbReference type="Pfam" id="PF17796"/>
    </source>
</evidence>
<dbReference type="InterPro" id="IPR021870">
    <property type="entry name" value="MVP_shoulder"/>
</dbReference>
<name>A0A9Q0LG99_ANAIG</name>
<feature type="repeat" description="MVP" evidence="7">
    <location>
        <begin position="223"/>
        <end position="277"/>
    </location>
</feature>
<evidence type="ECO:0000259" key="12">
    <source>
        <dbReference type="Pfam" id="PF17795"/>
    </source>
</evidence>
<feature type="domain" description="Major vault protein repeat" evidence="9">
    <location>
        <begin position="166"/>
        <end position="207"/>
    </location>
</feature>
<dbReference type="InterPro" id="IPR043179">
    <property type="entry name" value="Vault_2_sf"/>
</dbReference>
<dbReference type="Gene3D" id="6.10.250.720">
    <property type="match status" value="1"/>
</dbReference>
<dbReference type="FunFam" id="2.30.30.560:FF:000002">
    <property type="entry name" value="Major vault protein-alpha"/>
    <property type="match status" value="1"/>
</dbReference>
<comment type="caution">
    <text evidence="14">The sequence shown here is derived from an EMBL/GenBank/DDBJ whole genome shotgun (WGS) entry which is preliminary data.</text>
</comment>
<feature type="repeat" description="MVP" evidence="7">
    <location>
        <begin position="170"/>
        <end position="222"/>
    </location>
</feature>
<dbReference type="InterPro" id="IPR041139">
    <property type="entry name" value="MVP_rep_dom"/>
</dbReference>
<accession>A0A9Q0LG99</accession>
<keyword evidence="8" id="KW-0175">Coiled coil</keyword>
<comment type="subcellular location">
    <subcellularLocation>
        <location evidence="2 7">Cytoplasm</location>
    </subcellularLocation>
    <subcellularLocation>
        <location evidence="1">Nucleus</location>
    </subcellularLocation>
</comment>
<keyword evidence="15" id="KW-1185">Reference proteome</keyword>
<evidence type="ECO:0000256" key="2">
    <source>
        <dbReference type="ARBA" id="ARBA00004496"/>
    </source>
</evidence>
<dbReference type="FunFam" id="2.30.30.550:FF:000001">
    <property type="entry name" value="major vault protein-like"/>
    <property type="match status" value="3"/>
</dbReference>
<dbReference type="PANTHER" id="PTHR14165">
    <property type="entry name" value="MAJOR VAULT PROTEIN"/>
    <property type="match status" value="1"/>
</dbReference>
<evidence type="ECO:0000259" key="9">
    <source>
        <dbReference type="Pfam" id="PF01505"/>
    </source>
</evidence>
<feature type="repeat" description="MVP" evidence="7">
    <location>
        <begin position="114"/>
        <end position="169"/>
    </location>
</feature>
<evidence type="ECO:0000256" key="1">
    <source>
        <dbReference type="ARBA" id="ARBA00004123"/>
    </source>
</evidence>
<feature type="domain" description="Major vault protein repeat" evidence="9">
    <location>
        <begin position="116"/>
        <end position="154"/>
    </location>
</feature>
<keyword evidence="3 7" id="KW-0963">Cytoplasm</keyword>
<dbReference type="InterPro" id="IPR041136">
    <property type="entry name" value="Vault_4"/>
</dbReference>
<dbReference type="Pfam" id="PF11978">
    <property type="entry name" value="MVP_shoulder"/>
    <property type="match status" value="1"/>
</dbReference>
<evidence type="ECO:0000313" key="14">
    <source>
        <dbReference type="EMBL" id="KAJ5072166.1"/>
    </source>
</evidence>
<feature type="domain" description="Major vault protein shoulder" evidence="10">
    <location>
        <begin position="520"/>
        <end position="637"/>
    </location>
</feature>
<dbReference type="Gene3D" id="2.30.30.620">
    <property type="match status" value="1"/>
</dbReference>
<feature type="domain" description="Major vault protein repeat" evidence="9">
    <location>
        <begin position="219"/>
        <end position="262"/>
    </location>
</feature>
<dbReference type="CDD" id="cd08825">
    <property type="entry name" value="MVP_shoulder"/>
    <property type="match status" value="1"/>
</dbReference>
<evidence type="ECO:0000256" key="7">
    <source>
        <dbReference type="PROSITE-ProRule" id="PRU00571"/>
    </source>
</evidence>
<dbReference type="OrthoDB" id="6125719at2759"/>
<feature type="domain" description="Major vault protein repeat" evidence="13">
    <location>
        <begin position="378"/>
        <end position="426"/>
    </location>
</feature>
<evidence type="ECO:0000259" key="10">
    <source>
        <dbReference type="Pfam" id="PF11978"/>
    </source>
</evidence>
<dbReference type="PROSITE" id="PS51224">
    <property type="entry name" value="MVP"/>
    <property type="match status" value="6"/>
</dbReference>
<dbReference type="FunFam" id="2.30.30.560:FF:000001">
    <property type="entry name" value="major vault protein-like"/>
    <property type="match status" value="1"/>
</dbReference>
<feature type="domain" description="Major vault protein repeat" evidence="11">
    <location>
        <begin position="274"/>
        <end position="320"/>
    </location>
</feature>
<keyword evidence="4" id="KW-0677">Repeat</keyword>
<sequence>MSGVLRLKADLYIHVLDENTNTVRLVQGPQTYTRKQNETIVSEPKKMILVPPRHYCVIRNPVLRKDNKIILDEFQQAKLKWGDTEIRFESTEPFPLYPGEELSGKIQELINLPVAQALRLRANRDFKEIIKKKEVPRSAGDEWYFFGPNTYYPRIEVDVIETVKSTVIKPNTALKIKARRNFVDRKGIQRRAGEVWLVREEGDYLPDVDEIIAGSVRAFVLTDKKALHLRATKSFKDYLNIDRKAGEEWLVTLDMTETYIPDVYEEVVGQVSKITLTTLQYCVILDPFDENNKQRIGHKELRKGECSFFLKPGEKLEKGIQSIYVLAWEEALLLRCIQPFRDETEKKDRIPGETWLVKGPIRFIPPNEVDVIEKRKSIPLDENEGIYVRDLETGNIRSVIGKTHMLEANEELWKKPLPQAVEDILNSESGGKSNINVEFQESKLSVNRAKAIRDPTRVITYRVPHNSAVQIYNYQNKTSRVAFGPDLVMLDPDEQFTVLSLSGSVPKRPNVIRTISLSLGPDFMTDVLVVETSDHARLSLQLSYNWHFEVDPKNPNDAKKIFQIPDFIGAACKAIGANIRGVVARTKFDDFHKKSADIIRDAVFGRDDSEKPNPTYRFETNNLVITNIDIQSVEPVDKNTLASLQKSVQLAISITTQSQEADAKQDALRREAQAKARLERQEIDDQIKAEEKRKKLLELRAESAAVKSMGTAKAEAKAKAEAAMIEGRAKVKQAELKLQAAEIKTKTEIENMKSQFKLEFEQQKKMNQLKIAKTKKMADIEINKFKEIVSSIGKDTIKAISQAGPEVQRQLLSGLGIEEYFLDPEKSPLALLGLTEKK</sequence>
<keyword evidence="5" id="KW-0539">Nucleus</keyword>
<feature type="repeat" description="MVP" evidence="7">
    <location>
        <begin position="279"/>
        <end position="327"/>
    </location>
</feature>
<evidence type="ECO:0000256" key="3">
    <source>
        <dbReference type="ARBA" id="ARBA00022490"/>
    </source>
</evidence>
<feature type="domain" description="Major vault protein repeat" evidence="9">
    <location>
        <begin position="324"/>
        <end position="366"/>
    </location>
</feature>
<feature type="domain" description="Major vault protein repeat" evidence="12">
    <location>
        <begin position="458"/>
        <end position="519"/>
    </location>
</feature>
<dbReference type="InterPro" id="IPR039059">
    <property type="entry name" value="MVP"/>
</dbReference>
<dbReference type="Proteomes" id="UP001149090">
    <property type="component" value="Unassembled WGS sequence"/>
</dbReference>
<dbReference type="Gene3D" id="2.30.30.570">
    <property type="match status" value="2"/>
</dbReference>
<evidence type="ECO:0000256" key="5">
    <source>
        <dbReference type="ARBA" id="ARBA00023242"/>
    </source>
</evidence>
<gene>
    <name evidence="14" type="ORF">M0811_09546</name>
</gene>
<dbReference type="Pfam" id="PF01505">
    <property type="entry name" value="Vault"/>
    <property type="match status" value="4"/>
</dbReference>
<proteinExistence type="predicted"/>
<protein>
    <submittedName>
        <fullName evidence="14">Major vault protein</fullName>
    </submittedName>
</protein>
<dbReference type="Gene3D" id="2.30.30.560">
    <property type="match status" value="2"/>
</dbReference>
<dbReference type="AlphaFoldDB" id="A0A9Q0LG99"/>
<dbReference type="PANTHER" id="PTHR14165:SF3">
    <property type="entry name" value="MAJOR VAULT PROTEIN"/>
    <property type="match status" value="1"/>
</dbReference>
<evidence type="ECO:0000259" key="11">
    <source>
        <dbReference type="Pfam" id="PF17794"/>
    </source>
</evidence>
<organism evidence="14 15">
    <name type="scientific">Anaeramoeba ignava</name>
    <name type="common">Anaerobic marine amoeba</name>
    <dbReference type="NCBI Taxonomy" id="1746090"/>
    <lineage>
        <taxon>Eukaryota</taxon>
        <taxon>Metamonada</taxon>
        <taxon>Anaeramoebidae</taxon>
        <taxon>Anaeramoeba</taxon>
    </lineage>
</organism>
<dbReference type="GO" id="GO:0005737">
    <property type="term" value="C:cytoplasm"/>
    <property type="evidence" value="ECO:0007669"/>
    <property type="project" value="UniProtKB-SubCell"/>
</dbReference>
<dbReference type="OMA" id="VTYRAPH"/>
<feature type="repeat" description="MVP" evidence="7">
    <location>
        <begin position="53"/>
        <end position="113"/>
    </location>
</feature>
<dbReference type="InterPro" id="IPR041134">
    <property type="entry name" value="Vault_2"/>
</dbReference>
<dbReference type="EMBL" id="JAPDFW010000082">
    <property type="protein sequence ID" value="KAJ5072166.1"/>
    <property type="molecule type" value="Genomic_DNA"/>
</dbReference>
<dbReference type="InterPro" id="IPR002499">
    <property type="entry name" value="Vault_N"/>
</dbReference>